<protein>
    <submittedName>
        <fullName evidence="1">Uncharacterized protein</fullName>
    </submittedName>
</protein>
<evidence type="ECO:0000313" key="2">
    <source>
        <dbReference type="Proteomes" id="UP000005837"/>
    </source>
</evidence>
<reference evidence="1 2" key="1">
    <citation type="submission" date="2009-01" db="EMBL/GenBank/DDBJ databases">
        <authorList>
            <person name="Fulton L."/>
            <person name="Clifton S."/>
            <person name="Chinwalla A.T."/>
            <person name="Mitreva M."/>
            <person name="Sodergren E."/>
            <person name="Weinstock G."/>
            <person name="Clifton S."/>
            <person name="Dooling D.J."/>
            <person name="Fulton B."/>
            <person name="Minx P."/>
            <person name="Pepin K.H."/>
            <person name="Johnson M."/>
            <person name="Bhonagiri V."/>
            <person name="Nash W.E."/>
            <person name="Mardis E.R."/>
            <person name="Wilson R.K."/>
        </authorList>
    </citation>
    <scope>NUCLEOTIDE SEQUENCE [LARGE SCALE GENOMIC DNA]</scope>
    <source>
        <strain evidence="1 2">ATCC 23834</strain>
    </source>
</reference>
<dbReference type="EMBL" id="ACEA01000037">
    <property type="protein sequence ID" value="EEG23556.1"/>
    <property type="molecule type" value="Genomic_DNA"/>
</dbReference>
<dbReference type="AlphaFoldDB" id="C0DWM5"/>
<gene>
    <name evidence="1" type="ORF">EIKCOROL_01777</name>
</gene>
<dbReference type="Proteomes" id="UP000005837">
    <property type="component" value="Unassembled WGS sequence"/>
</dbReference>
<comment type="caution">
    <text evidence="1">The sequence shown here is derived from an EMBL/GenBank/DDBJ whole genome shotgun (WGS) entry which is preliminary data.</text>
</comment>
<sequence>MFAATWRANVNKLLESFENGKCCRSGFCLYGSSPIVATVGSVFYINFLFSPNSSTKGNQL</sequence>
<evidence type="ECO:0000313" key="1">
    <source>
        <dbReference type="EMBL" id="EEG23556.1"/>
    </source>
</evidence>
<dbReference type="HOGENOM" id="CLU_2934075_0_0_4"/>
<accession>C0DWM5</accession>
<organism evidence="1 2">
    <name type="scientific">Eikenella corrodens ATCC 23834</name>
    <dbReference type="NCBI Taxonomy" id="546274"/>
    <lineage>
        <taxon>Bacteria</taxon>
        <taxon>Pseudomonadati</taxon>
        <taxon>Pseudomonadota</taxon>
        <taxon>Betaproteobacteria</taxon>
        <taxon>Neisseriales</taxon>
        <taxon>Neisseriaceae</taxon>
        <taxon>Eikenella</taxon>
    </lineage>
</organism>
<proteinExistence type="predicted"/>
<name>C0DWM5_EIKCO</name>